<dbReference type="AlphaFoldDB" id="A0A017TEN2"/>
<reference evidence="1 2" key="1">
    <citation type="submission" date="2013-05" db="EMBL/GenBank/DDBJ databases">
        <title>Genome assembly of Chondromyces apiculatus DSM 436.</title>
        <authorList>
            <person name="Sharma G."/>
            <person name="Khatri I."/>
            <person name="Kaur C."/>
            <person name="Mayilraj S."/>
            <person name="Subramanian S."/>
        </authorList>
    </citation>
    <scope>NUCLEOTIDE SEQUENCE [LARGE SCALE GENOMIC DNA]</scope>
    <source>
        <strain evidence="1 2">DSM 436</strain>
    </source>
</reference>
<keyword evidence="2" id="KW-1185">Reference proteome</keyword>
<dbReference type="OrthoDB" id="5514539at2"/>
<sequence length="139" mass="15719">MREIHRSDYSFITVDDARGLIRRVRTSVPFPSIAELRTSSEASLQALATLDRTRYAQLADVRLAPPRNDPAFEEYVAAYARPLFTGFRRSALLVRTHAGRLQVTRNLGDTGLHEVQVYMDEALAVGWLLSHSTLPRPLR</sequence>
<dbReference type="Proteomes" id="UP000019678">
    <property type="component" value="Unassembled WGS sequence"/>
</dbReference>
<dbReference type="EMBL" id="ASRX01000008">
    <property type="protein sequence ID" value="EYF07699.1"/>
    <property type="molecule type" value="Genomic_DNA"/>
</dbReference>
<organism evidence="1 2">
    <name type="scientific">Chondromyces apiculatus DSM 436</name>
    <dbReference type="NCBI Taxonomy" id="1192034"/>
    <lineage>
        <taxon>Bacteria</taxon>
        <taxon>Pseudomonadati</taxon>
        <taxon>Myxococcota</taxon>
        <taxon>Polyangia</taxon>
        <taxon>Polyangiales</taxon>
        <taxon>Polyangiaceae</taxon>
        <taxon>Chondromyces</taxon>
    </lineage>
</organism>
<accession>A0A017TEN2</accession>
<name>A0A017TEN2_9BACT</name>
<gene>
    <name evidence="1" type="ORF">CAP_8200</name>
</gene>
<protein>
    <submittedName>
        <fullName evidence="1">Uncharacterized protein</fullName>
    </submittedName>
</protein>
<proteinExistence type="predicted"/>
<evidence type="ECO:0000313" key="2">
    <source>
        <dbReference type="Proteomes" id="UP000019678"/>
    </source>
</evidence>
<comment type="caution">
    <text evidence="1">The sequence shown here is derived from an EMBL/GenBank/DDBJ whole genome shotgun (WGS) entry which is preliminary data.</text>
</comment>
<evidence type="ECO:0000313" key="1">
    <source>
        <dbReference type="EMBL" id="EYF07699.1"/>
    </source>
</evidence>
<dbReference type="RefSeq" id="WP_052374298.1">
    <property type="nucleotide sequence ID" value="NZ_ASRX01000008.1"/>
</dbReference>